<organism evidence="6 7">
    <name type="scientific">Aphanothece sacrum FPU1</name>
    <dbReference type="NCBI Taxonomy" id="1920663"/>
    <lineage>
        <taxon>Bacteria</taxon>
        <taxon>Bacillati</taxon>
        <taxon>Cyanobacteriota</taxon>
        <taxon>Cyanophyceae</taxon>
        <taxon>Oscillatoriophycideae</taxon>
        <taxon>Chroococcales</taxon>
        <taxon>Aphanothecaceae</taxon>
        <taxon>Aphanothece</taxon>
    </lineage>
</organism>
<evidence type="ECO:0000313" key="6">
    <source>
        <dbReference type="EMBL" id="GBF79952.1"/>
    </source>
</evidence>
<keyword evidence="3" id="KW-0540">Nuclease</keyword>
<dbReference type="InterPro" id="IPR051813">
    <property type="entry name" value="HepT_RNase_toxin"/>
</dbReference>
<evidence type="ECO:0000256" key="5">
    <source>
        <dbReference type="ARBA" id="ARBA00022801"/>
    </source>
</evidence>
<gene>
    <name evidence="6" type="ORF">AsFPU1_1352</name>
</gene>
<dbReference type="GO" id="GO:0004540">
    <property type="term" value="F:RNA nuclease activity"/>
    <property type="evidence" value="ECO:0007669"/>
    <property type="project" value="InterPro"/>
</dbReference>
<dbReference type="Proteomes" id="UP000287247">
    <property type="component" value="Unassembled WGS sequence"/>
</dbReference>
<evidence type="ECO:0000313" key="7">
    <source>
        <dbReference type="Proteomes" id="UP000287247"/>
    </source>
</evidence>
<dbReference type="Pfam" id="PF01934">
    <property type="entry name" value="HepT-like"/>
    <property type="match status" value="1"/>
</dbReference>
<evidence type="ECO:0000256" key="4">
    <source>
        <dbReference type="ARBA" id="ARBA00022741"/>
    </source>
</evidence>
<dbReference type="GO" id="GO:0110001">
    <property type="term" value="C:toxin-antitoxin complex"/>
    <property type="evidence" value="ECO:0007669"/>
    <property type="project" value="InterPro"/>
</dbReference>
<evidence type="ECO:0000256" key="1">
    <source>
        <dbReference type="ARBA" id="ARBA00022553"/>
    </source>
</evidence>
<dbReference type="AlphaFoldDB" id="A0A401IF76"/>
<keyword evidence="1" id="KW-0597">Phosphoprotein</keyword>
<dbReference type="GO" id="GO:0016740">
    <property type="term" value="F:transferase activity"/>
    <property type="evidence" value="ECO:0007669"/>
    <property type="project" value="UniProtKB-KW"/>
</dbReference>
<sequence length="126" mass="14785">MSDKDYALIYEIFDQIDEGISRIFYYFAPIQSPIDFTKNYDNQMRLDAISMMLIAIGESIKKLEKKISPSQFERFPNVDWRGAKGIRDILSHTYFQIQPEVIFQTCREDIPILQTAIQALKSEYNC</sequence>
<evidence type="ECO:0000256" key="2">
    <source>
        <dbReference type="ARBA" id="ARBA00022649"/>
    </source>
</evidence>
<keyword evidence="6" id="KW-0808">Transferase</keyword>
<dbReference type="GO" id="GO:0000166">
    <property type="term" value="F:nucleotide binding"/>
    <property type="evidence" value="ECO:0007669"/>
    <property type="project" value="UniProtKB-KW"/>
</dbReference>
<dbReference type="RefSeq" id="WP_124972007.1">
    <property type="nucleotide sequence ID" value="NZ_BDQK01000005.1"/>
</dbReference>
<keyword evidence="4" id="KW-0547">Nucleotide-binding</keyword>
<reference evidence="7" key="1">
    <citation type="submission" date="2017-05" db="EMBL/GenBank/DDBJ databases">
        <title>Physiological properties and genetic analysis related to exopolysaccharide production of fresh-water unicellular cyanobacterium Aphanothece sacrum, Suizenji Nori, that has been cultured as a food source in Japan.</title>
        <authorList>
            <person name="Kanesaki Y."/>
            <person name="Yoshikawa S."/>
            <person name="Ohki K."/>
        </authorList>
    </citation>
    <scope>NUCLEOTIDE SEQUENCE [LARGE SCALE GENOMIC DNA]</scope>
    <source>
        <strain evidence="7">FPU1</strain>
    </source>
</reference>
<comment type="caution">
    <text evidence="6">The sequence shown here is derived from an EMBL/GenBank/DDBJ whole genome shotgun (WGS) entry which is preliminary data.</text>
</comment>
<dbReference type="PANTHER" id="PTHR34139">
    <property type="entry name" value="UPF0331 PROTEIN MJ0127"/>
    <property type="match status" value="1"/>
</dbReference>
<dbReference type="PANTHER" id="PTHR34139:SF1">
    <property type="entry name" value="RNASE MJ1380-RELATED"/>
    <property type="match status" value="1"/>
</dbReference>
<protein>
    <submittedName>
        <fullName evidence="6">Nucleotidyltransferase</fullName>
    </submittedName>
</protein>
<name>A0A401IF76_APHSA</name>
<accession>A0A401IF76</accession>
<dbReference type="InterPro" id="IPR008201">
    <property type="entry name" value="HepT-like"/>
</dbReference>
<proteinExistence type="predicted"/>
<dbReference type="GO" id="GO:0016787">
    <property type="term" value="F:hydrolase activity"/>
    <property type="evidence" value="ECO:0007669"/>
    <property type="project" value="UniProtKB-KW"/>
</dbReference>
<keyword evidence="2" id="KW-1277">Toxin-antitoxin system</keyword>
<keyword evidence="5" id="KW-0378">Hydrolase</keyword>
<evidence type="ECO:0000256" key="3">
    <source>
        <dbReference type="ARBA" id="ARBA00022722"/>
    </source>
</evidence>
<keyword evidence="7" id="KW-1185">Reference proteome</keyword>
<dbReference type="EMBL" id="BDQK01000005">
    <property type="protein sequence ID" value="GBF79952.1"/>
    <property type="molecule type" value="Genomic_DNA"/>
</dbReference>
<dbReference type="OrthoDB" id="9810538at2"/>